<dbReference type="EMBL" id="JAEMWZ010000637">
    <property type="protein sequence ID" value="KAG7109511.1"/>
    <property type="molecule type" value="Genomic_DNA"/>
</dbReference>
<dbReference type="Pfam" id="PF09770">
    <property type="entry name" value="PAT1"/>
    <property type="match status" value="1"/>
</dbReference>
<sequence length="104" mass="11670">MCWLGMTKYLTGKHQLVENRAAEYHRPLILLVCYFTPPLERHHTESHHAHDPFAGLSHRTGDNDDAMDFEDTYDGLGDQLDESGDAFNDDTFGGGLEDSDCQGV</sequence>
<dbReference type="AlphaFoldDB" id="A0A8I3AGW6"/>
<accession>A0A8I3AGW6</accession>
<feature type="compositionally biased region" description="Acidic residues" evidence="1">
    <location>
        <begin position="67"/>
        <end position="88"/>
    </location>
</feature>
<evidence type="ECO:0000313" key="4">
    <source>
        <dbReference type="Proteomes" id="UP000689129"/>
    </source>
</evidence>
<dbReference type="GO" id="GO:0016853">
    <property type="term" value="F:isomerase activity"/>
    <property type="evidence" value="ECO:0007669"/>
    <property type="project" value="UniProtKB-KW"/>
</dbReference>
<dbReference type="InterPro" id="IPR019167">
    <property type="entry name" value="PAT1_dom"/>
</dbReference>
<reference evidence="3" key="1">
    <citation type="journal article" date="2021" name="Mol. Plant Pathol.">
        <title>A 20-kb lineage-specific genomic region tames virulence in pathogenic amphidiploid Verticillium longisporum.</title>
        <authorList>
            <person name="Harting R."/>
            <person name="Starke J."/>
            <person name="Kusch H."/>
            <person name="Poggeler S."/>
            <person name="Maurus I."/>
            <person name="Schluter R."/>
            <person name="Landesfeind M."/>
            <person name="Bulla I."/>
            <person name="Nowrousian M."/>
            <person name="de Jonge R."/>
            <person name="Stahlhut G."/>
            <person name="Hoff K.J."/>
            <person name="Asshauer K.P."/>
            <person name="Thurmer A."/>
            <person name="Stanke M."/>
            <person name="Daniel R."/>
            <person name="Morgenstern B."/>
            <person name="Thomma B.P.H.J."/>
            <person name="Kronstad J.W."/>
            <person name="Braus-Stromeyer S.A."/>
            <person name="Braus G.H."/>
        </authorList>
    </citation>
    <scope>NUCLEOTIDE SEQUENCE</scope>
    <source>
        <strain evidence="3">Vl32</strain>
    </source>
</reference>
<protein>
    <submittedName>
        <fullName evidence="3">DNA topoisomerase 2-associated protein pat1 like</fullName>
    </submittedName>
</protein>
<comment type="caution">
    <text evidence="3">The sequence shown here is derived from an EMBL/GenBank/DDBJ whole genome shotgun (WGS) entry which is preliminary data.</text>
</comment>
<feature type="region of interest" description="Disordered" evidence="1">
    <location>
        <begin position="67"/>
        <end position="104"/>
    </location>
</feature>
<dbReference type="Proteomes" id="UP000689129">
    <property type="component" value="Unassembled WGS sequence"/>
</dbReference>
<evidence type="ECO:0000259" key="2">
    <source>
        <dbReference type="Pfam" id="PF09770"/>
    </source>
</evidence>
<proteinExistence type="predicted"/>
<dbReference type="OrthoDB" id="5244027at2759"/>
<organism evidence="3 4">
    <name type="scientific">Verticillium longisporum</name>
    <name type="common">Verticillium dahliae var. longisporum</name>
    <dbReference type="NCBI Taxonomy" id="100787"/>
    <lineage>
        <taxon>Eukaryota</taxon>
        <taxon>Fungi</taxon>
        <taxon>Dikarya</taxon>
        <taxon>Ascomycota</taxon>
        <taxon>Pezizomycotina</taxon>
        <taxon>Sordariomycetes</taxon>
        <taxon>Hypocreomycetidae</taxon>
        <taxon>Glomerellales</taxon>
        <taxon>Plectosphaerellaceae</taxon>
        <taxon>Verticillium</taxon>
    </lineage>
</organism>
<gene>
    <name evidence="3" type="ORF">HYQ45_017860</name>
</gene>
<name>A0A8I3AGW6_VERLO</name>
<keyword evidence="3" id="KW-0413">Isomerase</keyword>
<evidence type="ECO:0000256" key="1">
    <source>
        <dbReference type="SAM" id="MobiDB-lite"/>
    </source>
</evidence>
<evidence type="ECO:0000313" key="3">
    <source>
        <dbReference type="EMBL" id="KAG7109511.1"/>
    </source>
</evidence>
<feature type="domain" description="mRNA decay factor PAT1" evidence="2">
    <location>
        <begin position="47"/>
        <end position="98"/>
    </location>
</feature>